<gene>
    <name evidence="2" type="ORF">CH330_02585</name>
</gene>
<protein>
    <submittedName>
        <fullName evidence="2">Uncharacterized protein</fullName>
    </submittedName>
</protein>
<feature type="transmembrane region" description="Helical" evidence="1">
    <location>
        <begin position="95"/>
        <end position="115"/>
    </location>
</feature>
<feature type="transmembrane region" description="Helical" evidence="1">
    <location>
        <begin position="32"/>
        <end position="51"/>
    </location>
</feature>
<reference evidence="2 3" key="1">
    <citation type="submission" date="2017-07" db="EMBL/GenBank/DDBJ databases">
        <title>Recovery of genomes from metagenomes via a dereplication, aggregation, and scoring strategy.</title>
        <authorList>
            <person name="Sieber C.M."/>
            <person name="Probst A.J."/>
            <person name="Sharrar A."/>
            <person name="Thomas B.C."/>
            <person name="Hess M."/>
            <person name="Tringe S.G."/>
            <person name="Banfield J.F."/>
        </authorList>
    </citation>
    <scope>NUCLEOTIDE SEQUENCE [LARGE SCALE GENOMIC DNA]</scope>
    <source>
        <strain evidence="2">JGI_Cruoil_03_51_56</strain>
    </source>
</reference>
<dbReference type="Proteomes" id="UP000215559">
    <property type="component" value="Unassembled WGS sequence"/>
</dbReference>
<comment type="caution">
    <text evidence="2">The sequence shown here is derived from an EMBL/GenBank/DDBJ whole genome shotgun (WGS) entry which is preliminary data.</text>
</comment>
<feature type="transmembrane region" description="Helical" evidence="1">
    <location>
        <begin position="135"/>
        <end position="155"/>
    </location>
</feature>
<organism evidence="2 3">
    <name type="scientific">candidate division WOR-3 bacterium JGI_Cruoil_03_51_56</name>
    <dbReference type="NCBI Taxonomy" id="1973747"/>
    <lineage>
        <taxon>Bacteria</taxon>
        <taxon>Bacteria division WOR-3</taxon>
    </lineage>
</organism>
<evidence type="ECO:0000313" key="2">
    <source>
        <dbReference type="EMBL" id="OYD16537.1"/>
    </source>
</evidence>
<keyword evidence="1" id="KW-0472">Membrane</keyword>
<keyword evidence="1" id="KW-1133">Transmembrane helix</keyword>
<dbReference type="EMBL" id="NOZP01000046">
    <property type="protein sequence ID" value="OYD16537.1"/>
    <property type="molecule type" value="Genomic_DNA"/>
</dbReference>
<evidence type="ECO:0000256" key="1">
    <source>
        <dbReference type="SAM" id="Phobius"/>
    </source>
</evidence>
<dbReference type="AlphaFoldDB" id="A0A235BXL9"/>
<feature type="transmembrane region" description="Helical" evidence="1">
    <location>
        <begin position="6"/>
        <end position="23"/>
    </location>
</feature>
<sequence length="163" mass="17969">MRFNWIDLVSIGLVATVGGIQFLRGTRDISQVFYETVFLIAAAVGATRLFAPIHHVMGISGGITFAGTFILLGALGLWLAAFLNRVMAFDMGGFNYLLAFFVGITGGWVVGHIGIRSVYIAFAAKDQNVYMAIRRSWVATQLLYFGAFQELLAILRNARWLNI</sequence>
<keyword evidence="1" id="KW-0812">Transmembrane</keyword>
<proteinExistence type="predicted"/>
<accession>A0A235BXL9</accession>
<evidence type="ECO:0000313" key="3">
    <source>
        <dbReference type="Proteomes" id="UP000215559"/>
    </source>
</evidence>
<name>A0A235BXL9_UNCW3</name>
<feature type="transmembrane region" description="Helical" evidence="1">
    <location>
        <begin position="63"/>
        <end position="83"/>
    </location>
</feature>